<keyword evidence="7 12" id="KW-0472">Membrane</keyword>
<evidence type="ECO:0000256" key="1">
    <source>
        <dbReference type="ARBA" id="ARBA00001452"/>
    </source>
</evidence>
<evidence type="ECO:0000256" key="7">
    <source>
        <dbReference type="ARBA" id="ARBA00023136"/>
    </source>
</evidence>
<proteinExistence type="inferred from homology"/>
<reference evidence="14" key="1">
    <citation type="submission" date="2022-07" db="EMBL/GenBank/DDBJ databases">
        <title>Fungi with potential for degradation of polypropylene.</title>
        <authorList>
            <person name="Gostincar C."/>
        </authorList>
    </citation>
    <scope>NUCLEOTIDE SEQUENCE</scope>
    <source>
        <strain evidence="14">EXF-13308</strain>
    </source>
</reference>
<dbReference type="PANTHER" id="PTHR12145">
    <property type="entry name" value="MANNAN ENDO-1,6-ALPHA-MANNOSIDASE DCW1"/>
    <property type="match status" value="1"/>
</dbReference>
<dbReference type="AlphaFoldDB" id="A0AA38RRV4"/>
<keyword evidence="12" id="KW-1133">Transmembrane helix</keyword>
<keyword evidence="9 10" id="KW-0326">Glycosidase</keyword>
<dbReference type="Proteomes" id="UP001174694">
    <property type="component" value="Unassembled WGS sequence"/>
</dbReference>
<evidence type="ECO:0000256" key="3">
    <source>
        <dbReference type="ARBA" id="ARBA00009699"/>
    </source>
</evidence>
<dbReference type="GO" id="GO:0008496">
    <property type="term" value="F:mannan endo-1,6-alpha-mannosidase activity"/>
    <property type="evidence" value="ECO:0007669"/>
    <property type="project" value="UniProtKB-UniRule"/>
</dbReference>
<dbReference type="EC" id="3.2.1.101" evidence="4 10"/>
<evidence type="ECO:0000256" key="5">
    <source>
        <dbReference type="ARBA" id="ARBA00022729"/>
    </source>
</evidence>
<keyword evidence="8" id="KW-0325">Glycoprotein</keyword>
<evidence type="ECO:0000256" key="12">
    <source>
        <dbReference type="SAM" id="Phobius"/>
    </source>
</evidence>
<dbReference type="GO" id="GO:0012505">
    <property type="term" value="C:endomembrane system"/>
    <property type="evidence" value="ECO:0007669"/>
    <property type="project" value="UniProtKB-SubCell"/>
</dbReference>
<evidence type="ECO:0000256" key="8">
    <source>
        <dbReference type="ARBA" id="ARBA00023180"/>
    </source>
</evidence>
<evidence type="ECO:0000256" key="11">
    <source>
        <dbReference type="SAM" id="MobiDB-lite"/>
    </source>
</evidence>
<evidence type="ECO:0000313" key="15">
    <source>
        <dbReference type="Proteomes" id="UP001174694"/>
    </source>
</evidence>
<sequence>MVRTAALASLALGLCASWANAAIDVDLTNADSIKAAANTIAYNLLTYYHGNESGQTPGILPGPPPAGPYYWWEGGALWGTMVDYWHYTGDTTYNNLTEYCLVFQAGAPQNSYMPPNWTASLGNDDQGFWGLSAMLAAETNFQDPPSDEPQWLALAQAVFNTQAARWDTENCNGGLRWQIPFSNNGYDYKNSITNGIFFNIAARLARYTGNATYADWAVKAWDWTMSVGYIDANYNIFDGGHVDHNCTDINRAQFSYVAAAYLQGCGFMYNYTNGDSEWADHLQHLTNQTLEIFFPNGVAEERSCELENNVQCTTDMLSFKGYLHRWLAQTTQMAPFMHDTIMTTLKTSAAGAANACNPDGTCGFRWTTGAYDGNTGAGQQMNALGALLSLLVDYEDVSSPVTSGSGGTSKGDPNAGGDPDVYSPTDIPATAKDRAGAGVLTAVAIIALISILLWMSTGEGESGSWADEKGKAPMVMSPLKAQGL</sequence>
<comment type="caution">
    <text evidence="14">The sequence shown here is derived from an EMBL/GenBank/DDBJ whole genome shotgun (WGS) entry which is preliminary data.</text>
</comment>
<evidence type="ECO:0000256" key="9">
    <source>
        <dbReference type="ARBA" id="ARBA00023295"/>
    </source>
</evidence>
<keyword evidence="15" id="KW-1185">Reference proteome</keyword>
<dbReference type="FunFam" id="1.50.10.20:FF:000006">
    <property type="entry name" value="Mannan endo-1,6-alpha-mannosidase"/>
    <property type="match status" value="1"/>
</dbReference>
<dbReference type="PIRSF" id="PIRSF016302">
    <property type="entry name" value="Man_a_manosd"/>
    <property type="match status" value="1"/>
</dbReference>
<dbReference type="PANTHER" id="PTHR12145:SF36">
    <property type="entry name" value="MANNAN ENDO-1,6-ALPHA-MANNOSIDASE DCW1"/>
    <property type="match status" value="1"/>
</dbReference>
<feature type="region of interest" description="Disordered" evidence="11">
    <location>
        <begin position="400"/>
        <end position="428"/>
    </location>
</feature>
<accession>A0AA38RRV4</accession>
<gene>
    <name evidence="14" type="ORF">NKR23_g4302</name>
</gene>
<evidence type="ECO:0000256" key="10">
    <source>
        <dbReference type="PIRNR" id="PIRNR016302"/>
    </source>
</evidence>
<dbReference type="Gene3D" id="1.50.10.20">
    <property type="match status" value="1"/>
</dbReference>
<dbReference type="InterPro" id="IPR005198">
    <property type="entry name" value="Glyco_hydro_76"/>
</dbReference>
<comment type="catalytic activity">
    <reaction evidence="1 10">
        <text>Random hydrolysis of (1-&gt;6)-alpha-D-mannosidic linkages in unbranched (1-&gt;6)-mannans.</text>
        <dbReference type="EC" id="3.2.1.101"/>
    </reaction>
</comment>
<comment type="subcellular location">
    <subcellularLocation>
        <location evidence="2">Endomembrane system</location>
    </subcellularLocation>
</comment>
<dbReference type="GO" id="GO:0009272">
    <property type="term" value="P:fungal-type cell wall biogenesis"/>
    <property type="evidence" value="ECO:0007669"/>
    <property type="project" value="TreeGrafter"/>
</dbReference>
<dbReference type="SUPFAM" id="SSF48208">
    <property type="entry name" value="Six-hairpin glycosidases"/>
    <property type="match status" value="1"/>
</dbReference>
<dbReference type="EMBL" id="JANBVO010000010">
    <property type="protein sequence ID" value="KAJ9149385.1"/>
    <property type="molecule type" value="Genomic_DNA"/>
</dbReference>
<evidence type="ECO:0000256" key="4">
    <source>
        <dbReference type="ARBA" id="ARBA00012350"/>
    </source>
</evidence>
<evidence type="ECO:0000256" key="13">
    <source>
        <dbReference type="SAM" id="SignalP"/>
    </source>
</evidence>
<evidence type="ECO:0000256" key="2">
    <source>
        <dbReference type="ARBA" id="ARBA00004308"/>
    </source>
</evidence>
<keyword evidence="5 13" id="KW-0732">Signal</keyword>
<name>A0AA38RRV4_9PEZI</name>
<feature type="transmembrane region" description="Helical" evidence="12">
    <location>
        <begin position="435"/>
        <end position="455"/>
    </location>
</feature>
<keyword evidence="12" id="KW-0812">Transmembrane</keyword>
<dbReference type="InterPro" id="IPR008928">
    <property type="entry name" value="6-hairpin_glycosidase_sf"/>
</dbReference>
<protein>
    <recommendedName>
        <fullName evidence="4 10">Mannan endo-1,6-alpha-mannosidase</fullName>
        <ecNumber evidence="4 10">3.2.1.101</ecNumber>
    </recommendedName>
</protein>
<keyword evidence="6 10" id="KW-0378">Hydrolase</keyword>
<dbReference type="GO" id="GO:0016052">
    <property type="term" value="P:carbohydrate catabolic process"/>
    <property type="evidence" value="ECO:0007669"/>
    <property type="project" value="InterPro"/>
</dbReference>
<dbReference type="InterPro" id="IPR014480">
    <property type="entry name" value="Mannan-1_6-alpha_mannosidase"/>
</dbReference>
<evidence type="ECO:0000256" key="6">
    <source>
        <dbReference type="ARBA" id="ARBA00022801"/>
    </source>
</evidence>
<comment type="similarity">
    <text evidence="3 10">Belongs to the glycosyl hydrolase 76 family.</text>
</comment>
<evidence type="ECO:0000313" key="14">
    <source>
        <dbReference type="EMBL" id="KAJ9149385.1"/>
    </source>
</evidence>
<feature type="signal peptide" evidence="13">
    <location>
        <begin position="1"/>
        <end position="21"/>
    </location>
</feature>
<feature type="chain" id="PRO_5041277622" description="Mannan endo-1,6-alpha-mannosidase" evidence="13">
    <location>
        <begin position="22"/>
        <end position="484"/>
    </location>
</feature>
<dbReference type="Pfam" id="PF03663">
    <property type="entry name" value="Glyco_hydro_76"/>
    <property type="match status" value="1"/>
</dbReference>
<organism evidence="14 15">
    <name type="scientific">Pleurostoma richardsiae</name>
    <dbReference type="NCBI Taxonomy" id="41990"/>
    <lineage>
        <taxon>Eukaryota</taxon>
        <taxon>Fungi</taxon>
        <taxon>Dikarya</taxon>
        <taxon>Ascomycota</taxon>
        <taxon>Pezizomycotina</taxon>
        <taxon>Sordariomycetes</taxon>
        <taxon>Sordariomycetidae</taxon>
        <taxon>Calosphaeriales</taxon>
        <taxon>Pleurostomataceae</taxon>
        <taxon>Pleurostoma</taxon>
    </lineage>
</organism>